<name>A0A399ECH2_9DEIN</name>
<dbReference type="AlphaFoldDB" id="A0A399ECH2"/>
<evidence type="ECO:0000256" key="1">
    <source>
        <dbReference type="SAM" id="MobiDB-lite"/>
    </source>
</evidence>
<dbReference type="Proteomes" id="UP000265341">
    <property type="component" value="Unassembled WGS sequence"/>
</dbReference>
<feature type="compositionally biased region" description="Low complexity" evidence="1">
    <location>
        <begin position="51"/>
        <end position="72"/>
    </location>
</feature>
<reference evidence="3 4" key="1">
    <citation type="submission" date="2018-08" db="EMBL/GenBank/DDBJ databases">
        <title>Meiothermus roseus NBRC 110900 genome sequencing project.</title>
        <authorList>
            <person name="Da Costa M.S."/>
            <person name="Albuquerque L."/>
            <person name="Raposo P."/>
            <person name="Froufe H.J.C."/>
            <person name="Barroso C.S."/>
            <person name="Egas C."/>
        </authorList>
    </citation>
    <scope>NUCLEOTIDE SEQUENCE [LARGE SCALE GENOMIC DNA]</scope>
    <source>
        <strain evidence="3 4">NBRC 110900</strain>
    </source>
</reference>
<evidence type="ECO:0000313" key="4">
    <source>
        <dbReference type="Proteomes" id="UP000265341"/>
    </source>
</evidence>
<evidence type="ECO:0008006" key="5">
    <source>
        <dbReference type="Google" id="ProtNLM"/>
    </source>
</evidence>
<proteinExistence type="predicted"/>
<keyword evidence="4" id="KW-1185">Reference proteome</keyword>
<gene>
    <name evidence="3" type="ORF">Mrose_03389</name>
</gene>
<organism evidence="3 4">
    <name type="scientific">Calidithermus roseus</name>
    <dbReference type="NCBI Taxonomy" id="1644118"/>
    <lineage>
        <taxon>Bacteria</taxon>
        <taxon>Thermotogati</taxon>
        <taxon>Deinococcota</taxon>
        <taxon>Deinococci</taxon>
        <taxon>Thermales</taxon>
        <taxon>Thermaceae</taxon>
        <taxon>Calidithermus</taxon>
    </lineage>
</organism>
<feature type="chain" id="PRO_5017305260" description="Secreted protein" evidence="2">
    <location>
        <begin position="26"/>
        <end position="152"/>
    </location>
</feature>
<feature type="region of interest" description="Disordered" evidence="1">
    <location>
        <begin position="51"/>
        <end position="77"/>
    </location>
</feature>
<evidence type="ECO:0000313" key="3">
    <source>
        <dbReference type="EMBL" id="RIH82377.1"/>
    </source>
</evidence>
<dbReference type="EMBL" id="QWLA01000108">
    <property type="protein sequence ID" value="RIH82377.1"/>
    <property type="molecule type" value="Genomic_DNA"/>
</dbReference>
<comment type="caution">
    <text evidence="3">The sequence shown here is derived from an EMBL/GenBank/DDBJ whole genome shotgun (WGS) entry which is preliminary data.</text>
</comment>
<feature type="signal peptide" evidence="2">
    <location>
        <begin position="1"/>
        <end position="25"/>
    </location>
</feature>
<evidence type="ECO:0000256" key="2">
    <source>
        <dbReference type="SAM" id="SignalP"/>
    </source>
</evidence>
<protein>
    <recommendedName>
        <fullName evidence="5">Secreted protein</fullName>
    </recommendedName>
</protein>
<keyword evidence="2" id="KW-0732">Signal</keyword>
<sequence length="152" mass="15759">MTSMAMVMAAARMVTMAMLSALVWAVEASASWKPSLVACSATRRFISPRLAAPAAQVSPASSSDPSGSLAGSKATDSKSFFHCPPCSGLPPLAATYSRTVSPGLAPRSGQPLTRWKKASSPLASSLTATLPSPKSFLSSPYIALRSSSLRLR</sequence>
<accession>A0A399ECH2</accession>